<dbReference type="PROSITE" id="PS50883">
    <property type="entry name" value="EAL"/>
    <property type="match status" value="1"/>
</dbReference>
<dbReference type="InterPro" id="IPR043128">
    <property type="entry name" value="Rev_trsase/Diguanyl_cyclase"/>
</dbReference>
<dbReference type="Gene3D" id="3.30.70.270">
    <property type="match status" value="1"/>
</dbReference>
<dbReference type="InterPro" id="IPR052155">
    <property type="entry name" value="Biofilm_reg_signaling"/>
</dbReference>
<dbReference type="PANTHER" id="PTHR44757">
    <property type="entry name" value="DIGUANYLATE CYCLASE DGCP"/>
    <property type="match status" value="1"/>
</dbReference>
<dbReference type="AlphaFoldDB" id="A0A2X4TVT7"/>
<dbReference type="KEGG" id="rcr:NCTC10994_01604"/>
<dbReference type="Pfam" id="PF00563">
    <property type="entry name" value="EAL"/>
    <property type="match status" value="1"/>
</dbReference>
<gene>
    <name evidence="3" type="primary">cph2</name>
    <name evidence="3" type="ORF">NCTC10994_01604</name>
</gene>
<evidence type="ECO:0000259" key="2">
    <source>
        <dbReference type="PROSITE" id="PS50887"/>
    </source>
</evidence>
<dbReference type="Pfam" id="PF00990">
    <property type="entry name" value="GGDEF"/>
    <property type="match status" value="1"/>
</dbReference>
<dbReference type="SMART" id="SM00065">
    <property type="entry name" value="GAF"/>
    <property type="match status" value="1"/>
</dbReference>
<sequence length="610" mass="66108">MARSSPTLENLVTRVAARLMPADVASHRDAFYQVLQLLYEYFGVEGCYLRYHDHDLAAAVLVAEWPPQAHGAEPDTPGVLHFRDADPAIAESEYSKEPRVIREPAESITSIPLLWGEVTTGTLGLVAPGDRVWTDDELDSLRLIAALLAQVQARIRAEGDLRYAAYHDSLTGLASRRALLEHLDARLGRGNPGPVGVLFLDLDRLKALNDFLGHRAADTYLCRIGERLMQVNRPVDLVSRLGGDEFVVVLAGPATVADAVERAEEIQRVVGESVSLGGQLVGRGVSVGIALGEPGEISPVELIGRADQAMMVVKVQGGNSVGVFTDDMTQEGERRTLIELNLRTSIDDDHLVLEYQPEVDLRSGAILGVEALVRWNHPVLGTLQPAEFIDVAESTNLAGELGTWVISTACARLAAWKERIPGLDLTMGINVSPVQLVAAGFDESVASVLRRYGLRGAEVCLEITENVVVGDLRRTRATLSRLERLGVRIAIDDFGTGYSSLGHLKSLPVDTLKIDKGFVQNLHRSEGDRVIVNSIAGLANSFGLDLVAEGIEVEGAVPYLLELGCRRGQGFLLGRPKPPGEIEESVARGYVDLPWTTGRGRVFGVSRRTS</sequence>
<evidence type="ECO:0000313" key="4">
    <source>
        <dbReference type="Proteomes" id="UP000249091"/>
    </source>
</evidence>
<feature type="domain" description="GGDEF" evidence="2">
    <location>
        <begin position="193"/>
        <end position="326"/>
    </location>
</feature>
<dbReference type="CDD" id="cd01948">
    <property type="entry name" value="EAL"/>
    <property type="match status" value="1"/>
</dbReference>
<protein>
    <submittedName>
        <fullName evidence="3">Hypothetical membrane protein</fullName>
    </submittedName>
</protein>
<feature type="domain" description="EAL" evidence="1">
    <location>
        <begin position="335"/>
        <end position="590"/>
    </location>
</feature>
<dbReference type="Gene3D" id="3.30.450.40">
    <property type="match status" value="1"/>
</dbReference>
<proteinExistence type="predicted"/>
<dbReference type="SUPFAM" id="SSF55073">
    <property type="entry name" value="Nucleotide cyclase"/>
    <property type="match status" value="1"/>
</dbReference>
<dbReference type="CDD" id="cd01949">
    <property type="entry name" value="GGDEF"/>
    <property type="match status" value="1"/>
</dbReference>
<dbReference type="SUPFAM" id="SSF55781">
    <property type="entry name" value="GAF domain-like"/>
    <property type="match status" value="1"/>
</dbReference>
<organism evidence="3 4">
    <name type="scientific">Rhodococcus coprophilus</name>
    <dbReference type="NCBI Taxonomy" id="38310"/>
    <lineage>
        <taxon>Bacteria</taxon>
        <taxon>Bacillati</taxon>
        <taxon>Actinomycetota</taxon>
        <taxon>Actinomycetes</taxon>
        <taxon>Mycobacteriales</taxon>
        <taxon>Nocardiaceae</taxon>
        <taxon>Rhodococcus</taxon>
    </lineage>
</organism>
<dbReference type="PANTHER" id="PTHR44757:SF2">
    <property type="entry name" value="BIOFILM ARCHITECTURE MAINTENANCE PROTEIN MBAA"/>
    <property type="match status" value="1"/>
</dbReference>
<reference evidence="3 4" key="1">
    <citation type="submission" date="2018-06" db="EMBL/GenBank/DDBJ databases">
        <authorList>
            <consortium name="Pathogen Informatics"/>
            <person name="Doyle S."/>
        </authorList>
    </citation>
    <scope>NUCLEOTIDE SEQUENCE [LARGE SCALE GENOMIC DNA]</scope>
    <source>
        <strain evidence="3 4">NCTC10994</strain>
    </source>
</reference>
<keyword evidence="4" id="KW-1185">Reference proteome</keyword>
<dbReference type="Gene3D" id="3.20.20.450">
    <property type="entry name" value="EAL domain"/>
    <property type="match status" value="1"/>
</dbReference>
<dbReference type="InterPro" id="IPR001633">
    <property type="entry name" value="EAL_dom"/>
</dbReference>
<dbReference type="SMART" id="SM00267">
    <property type="entry name" value="GGDEF"/>
    <property type="match status" value="1"/>
</dbReference>
<dbReference type="Pfam" id="PF01590">
    <property type="entry name" value="GAF"/>
    <property type="match status" value="1"/>
</dbReference>
<dbReference type="SMART" id="SM00052">
    <property type="entry name" value="EAL"/>
    <property type="match status" value="1"/>
</dbReference>
<dbReference type="Proteomes" id="UP000249091">
    <property type="component" value="Chromosome 1"/>
</dbReference>
<dbReference type="InterPro" id="IPR003018">
    <property type="entry name" value="GAF"/>
</dbReference>
<dbReference type="InterPro" id="IPR029787">
    <property type="entry name" value="Nucleotide_cyclase"/>
</dbReference>
<dbReference type="SUPFAM" id="SSF141868">
    <property type="entry name" value="EAL domain-like"/>
    <property type="match status" value="1"/>
</dbReference>
<dbReference type="InterPro" id="IPR035919">
    <property type="entry name" value="EAL_sf"/>
</dbReference>
<name>A0A2X4TVT7_9NOCA</name>
<dbReference type="InterPro" id="IPR000160">
    <property type="entry name" value="GGDEF_dom"/>
</dbReference>
<dbReference type="InterPro" id="IPR029016">
    <property type="entry name" value="GAF-like_dom_sf"/>
</dbReference>
<accession>A0A2X4TVT7</accession>
<dbReference type="NCBIfam" id="TIGR00254">
    <property type="entry name" value="GGDEF"/>
    <property type="match status" value="1"/>
</dbReference>
<evidence type="ECO:0000259" key="1">
    <source>
        <dbReference type="PROSITE" id="PS50883"/>
    </source>
</evidence>
<evidence type="ECO:0000313" key="3">
    <source>
        <dbReference type="EMBL" id="SQI30449.1"/>
    </source>
</evidence>
<dbReference type="PROSITE" id="PS50887">
    <property type="entry name" value="GGDEF"/>
    <property type="match status" value="1"/>
</dbReference>
<dbReference type="STRING" id="1219011.GCA_001895045_01793"/>
<dbReference type="EMBL" id="LS483468">
    <property type="protein sequence ID" value="SQI30449.1"/>
    <property type="molecule type" value="Genomic_DNA"/>
</dbReference>